<evidence type="ECO:0000256" key="1">
    <source>
        <dbReference type="ARBA" id="ARBA00023015"/>
    </source>
</evidence>
<organism evidence="6 7">
    <name type="scientific">Mycobacterium simulans</name>
    <dbReference type="NCBI Taxonomy" id="627089"/>
    <lineage>
        <taxon>Bacteria</taxon>
        <taxon>Bacillati</taxon>
        <taxon>Actinomycetota</taxon>
        <taxon>Actinomycetes</taxon>
        <taxon>Mycobacteriales</taxon>
        <taxon>Mycobacteriaceae</taxon>
        <taxon>Mycobacterium</taxon>
    </lineage>
</organism>
<feature type="DNA-binding region" description="H-T-H motif" evidence="4">
    <location>
        <begin position="87"/>
        <end position="106"/>
    </location>
</feature>
<gene>
    <name evidence="6" type="primary">betI_2</name>
    <name evidence="6" type="ORF">MSIMFB_01592</name>
</gene>
<evidence type="ECO:0000256" key="3">
    <source>
        <dbReference type="ARBA" id="ARBA00023163"/>
    </source>
</evidence>
<evidence type="ECO:0000313" key="7">
    <source>
        <dbReference type="Proteomes" id="UP000554965"/>
    </source>
</evidence>
<keyword evidence="2 4" id="KW-0238">DNA-binding</keyword>
<reference evidence="6 7" key="1">
    <citation type="submission" date="2017-10" db="EMBL/GenBank/DDBJ databases">
        <authorList>
            <consortium name="Urmite Genomes"/>
        </authorList>
    </citation>
    <scope>NUCLEOTIDE SEQUENCE [LARGE SCALE GENOMIC DNA]</scope>
    <source>
        <strain evidence="6 7">FB-527</strain>
    </source>
</reference>
<dbReference type="Proteomes" id="UP000554965">
    <property type="component" value="Unassembled WGS sequence"/>
</dbReference>
<feature type="DNA-binding region" description="H-T-H motif" evidence="4">
    <location>
        <begin position="24"/>
        <end position="43"/>
    </location>
</feature>
<dbReference type="Gene3D" id="1.10.357.10">
    <property type="entry name" value="Tetracycline Repressor, domain 2"/>
    <property type="match status" value="1"/>
</dbReference>
<keyword evidence="7" id="KW-1185">Reference proteome</keyword>
<keyword evidence="1" id="KW-0805">Transcription regulation</keyword>
<dbReference type="PANTHER" id="PTHR30055:SF234">
    <property type="entry name" value="HTH-TYPE TRANSCRIPTIONAL REGULATOR BETI"/>
    <property type="match status" value="1"/>
</dbReference>
<dbReference type="PANTHER" id="PTHR30055">
    <property type="entry name" value="HTH-TYPE TRANSCRIPTIONAL REGULATOR RUTR"/>
    <property type="match status" value="1"/>
</dbReference>
<dbReference type="Gene3D" id="1.10.10.60">
    <property type="entry name" value="Homeodomain-like"/>
    <property type="match status" value="1"/>
</dbReference>
<sequence length="262" mass="27679">MDSAIVHAAMAEAEETGTPVAELSLDRIARRAGVSRSTIYRRVRSRDALNDAVRAAGGDPGSRVGVRERAIAAATEVIVADGVGALTVEGVARRVGCAVTSLYTAFGGREGMLDAVFQRHAPLPVVERLLSTQPQRFADLDTGVRAIYTAIFDVVADDTAVLEALFSEILARPNGIGSHFFRDRVLPRITATVGGWLQGQIKVGHCVDLPLSLLVPLLIAPISVHLLARSRLAAAGASVPARETVIDAMTSAFCNATSTSRE</sequence>
<evidence type="ECO:0000259" key="5">
    <source>
        <dbReference type="PROSITE" id="PS50977"/>
    </source>
</evidence>
<feature type="domain" description="HTH tetR-type" evidence="5">
    <location>
        <begin position="64"/>
        <end position="124"/>
    </location>
</feature>
<dbReference type="InterPro" id="IPR050109">
    <property type="entry name" value="HTH-type_TetR-like_transc_reg"/>
</dbReference>
<dbReference type="GO" id="GO:0003700">
    <property type="term" value="F:DNA-binding transcription factor activity"/>
    <property type="evidence" value="ECO:0007669"/>
    <property type="project" value="TreeGrafter"/>
</dbReference>
<dbReference type="AlphaFoldDB" id="A0A7Z7N8U1"/>
<comment type="caution">
    <text evidence="6">The sequence shown here is derived from an EMBL/GenBank/DDBJ whole genome shotgun (WGS) entry which is preliminary data.</text>
</comment>
<protein>
    <submittedName>
        <fullName evidence="6">HTH-type transcriptional regulator BetI</fullName>
    </submittedName>
</protein>
<dbReference type="EMBL" id="OCTY01000002">
    <property type="protein sequence ID" value="SOJ54095.1"/>
    <property type="molecule type" value="Genomic_DNA"/>
</dbReference>
<dbReference type="Pfam" id="PF00440">
    <property type="entry name" value="TetR_N"/>
    <property type="match status" value="2"/>
</dbReference>
<evidence type="ECO:0000256" key="2">
    <source>
        <dbReference type="ARBA" id="ARBA00023125"/>
    </source>
</evidence>
<dbReference type="GO" id="GO:0000976">
    <property type="term" value="F:transcription cis-regulatory region binding"/>
    <property type="evidence" value="ECO:0007669"/>
    <property type="project" value="TreeGrafter"/>
</dbReference>
<proteinExistence type="predicted"/>
<dbReference type="PROSITE" id="PS50977">
    <property type="entry name" value="HTH_TETR_2"/>
    <property type="match status" value="2"/>
</dbReference>
<evidence type="ECO:0000256" key="4">
    <source>
        <dbReference type="PROSITE-ProRule" id="PRU00335"/>
    </source>
</evidence>
<feature type="domain" description="HTH tetR-type" evidence="5">
    <location>
        <begin position="1"/>
        <end position="61"/>
    </location>
</feature>
<accession>A0A7Z7N8U1</accession>
<dbReference type="InterPro" id="IPR001647">
    <property type="entry name" value="HTH_TetR"/>
</dbReference>
<keyword evidence="3" id="KW-0804">Transcription</keyword>
<dbReference type="InterPro" id="IPR009057">
    <property type="entry name" value="Homeodomain-like_sf"/>
</dbReference>
<dbReference type="SUPFAM" id="SSF46689">
    <property type="entry name" value="Homeodomain-like"/>
    <property type="match status" value="2"/>
</dbReference>
<dbReference type="RefSeq" id="WP_186242195.1">
    <property type="nucleotide sequence ID" value="NZ_OCTY01000002.1"/>
</dbReference>
<evidence type="ECO:0000313" key="6">
    <source>
        <dbReference type="EMBL" id="SOJ54095.1"/>
    </source>
</evidence>
<name>A0A7Z7N8U1_9MYCO</name>